<evidence type="ECO:0000313" key="1">
    <source>
        <dbReference type="EMBL" id="EDW48975.1"/>
    </source>
</evidence>
<gene>
    <name evidence="1" type="primary">Dsec\GM19453</name>
    <name evidence="1" type="ORF">Dsec_GM19453</name>
</gene>
<dbReference type="AlphaFoldDB" id="B4IGM5"/>
<dbReference type="Proteomes" id="UP000001292">
    <property type="component" value="Unassembled WGS sequence"/>
</dbReference>
<organism evidence="2">
    <name type="scientific">Drosophila sechellia</name>
    <name type="common">Fruit fly</name>
    <dbReference type="NCBI Taxonomy" id="7238"/>
    <lineage>
        <taxon>Eukaryota</taxon>
        <taxon>Metazoa</taxon>
        <taxon>Ecdysozoa</taxon>
        <taxon>Arthropoda</taxon>
        <taxon>Hexapoda</taxon>
        <taxon>Insecta</taxon>
        <taxon>Pterygota</taxon>
        <taxon>Neoptera</taxon>
        <taxon>Endopterygota</taxon>
        <taxon>Diptera</taxon>
        <taxon>Brachycera</taxon>
        <taxon>Muscomorpha</taxon>
        <taxon>Ephydroidea</taxon>
        <taxon>Drosophilidae</taxon>
        <taxon>Drosophila</taxon>
        <taxon>Sophophora</taxon>
    </lineage>
</organism>
<accession>B4IGM5</accession>
<reference evidence="1 2" key="1">
    <citation type="journal article" date="2007" name="Nature">
        <title>Evolution of genes and genomes on the Drosophila phylogeny.</title>
        <authorList>
            <consortium name="Drosophila 12 Genomes Consortium"/>
            <person name="Clark A.G."/>
            <person name="Eisen M.B."/>
            <person name="Smith D.R."/>
            <person name="Bergman C.M."/>
            <person name="Oliver B."/>
            <person name="Markow T.A."/>
            <person name="Kaufman T.C."/>
            <person name="Kellis M."/>
            <person name="Gelbart W."/>
            <person name="Iyer V.N."/>
            <person name="Pollard D.A."/>
            <person name="Sackton T.B."/>
            <person name="Larracuente A.M."/>
            <person name="Singh N.D."/>
            <person name="Abad J.P."/>
            <person name="Abt D.N."/>
            <person name="Adryan B."/>
            <person name="Aguade M."/>
            <person name="Akashi H."/>
            <person name="Anderson W.W."/>
            <person name="Aquadro C.F."/>
            <person name="Ardell D.H."/>
            <person name="Arguello R."/>
            <person name="Artieri C.G."/>
            <person name="Barbash D.A."/>
            <person name="Barker D."/>
            <person name="Barsanti P."/>
            <person name="Batterham P."/>
            <person name="Batzoglou S."/>
            <person name="Begun D."/>
            <person name="Bhutkar A."/>
            <person name="Blanco E."/>
            <person name="Bosak S.A."/>
            <person name="Bradley R.K."/>
            <person name="Brand A.D."/>
            <person name="Brent M.R."/>
            <person name="Brooks A.N."/>
            <person name="Brown R.H."/>
            <person name="Butlin R.K."/>
            <person name="Caggese C."/>
            <person name="Calvi B.R."/>
            <person name="Bernardo de Carvalho A."/>
            <person name="Caspi A."/>
            <person name="Castrezana S."/>
            <person name="Celniker S.E."/>
            <person name="Chang J.L."/>
            <person name="Chapple C."/>
            <person name="Chatterji S."/>
            <person name="Chinwalla A."/>
            <person name="Civetta A."/>
            <person name="Clifton S.W."/>
            <person name="Comeron J.M."/>
            <person name="Costello J.C."/>
            <person name="Coyne J.A."/>
            <person name="Daub J."/>
            <person name="David R.G."/>
            <person name="Delcher A.L."/>
            <person name="Delehaunty K."/>
            <person name="Do C.B."/>
            <person name="Ebling H."/>
            <person name="Edwards K."/>
            <person name="Eickbush T."/>
            <person name="Evans J.D."/>
            <person name="Filipski A."/>
            <person name="Findeiss S."/>
            <person name="Freyhult E."/>
            <person name="Fulton L."/>
            <person name="Fulton R."/>
            <person name="Garcia A.C."/>
            <person name="Gardiner A."/>
            <person name="Garfield D.A."/>
            <person name="Garvin B.E."/>
            <person name="Gibson G."/>
            <person name="Gilbert D."/>
            <person name="Gnerre S."/>
            <person name="Godfrey J."/>
            <person name="Good R."/>
            <person name="Gotea V."/>
            <person name="Gravely B."/>
            <person name="Greenberg A.J."/>
            <person name="Griffiths-Jones S."/>
            <person name="Gross S."/>
            <person name="Guigo R."/>
            <person name="Gustafson E.A."/>
            <person name="Haerty W."/>
            <person name="Hahn M.W."/>
            <person name="Halligan D.L."/>
            <person name="Halpern A.L."/>
            <person name="Halter G.M."/>
            <person name="Han M.V."/>
            <person name="Heger A."/>
            <person name="Hillier L."/>
            <person name="Hinrichs A.S."/>
            <person name="Holmes I."/>
            <person name="Hoskins R.A."/>
            <person name="Hubisz M.J."/>
            <person name="Hultmark D."/>
            <person name="Huntley M.A."/>
            <person name="Jaffe D.B."/>
            <person name="Jagadeeshan S."/>
            <person name="Jeck W.R."/>
            <person name="Johnson J."/>
            <person name="Jones C.D."/>
            <person name="Jordan W.C."/>
            <person name="Karpen G.H."/>
            <person name="Kataoka E."/>
            <person name="Keightley P.D."/>
            <person name="Kheradpour P."/>
            <person name="Kirkness E.F."/>
            <person name="Koerich L.B."/>
            <person name="Kristiansen K."/>
            <person name="Kudrna D."/>
            <person name="Kulathinal R.J."/>
            <person name="Kumar S."/>
            <person name="Kwok R."/>
            <person name="Lander E."/>
            <person name="Langley C.H."/>
            <person name="Lapoint R."/>
            <person name="Lazzaro B.P."/>
            <person name="Lee S.J."/>
            <person name="Levesque L."/>
            <person name="Li R."/>
            <person name="Lin C.F."/>
            <person name="Lin M.F."/>
            <person name="Lindblad-Toh K."/>
            <person name="Llopart A."/>
            <person name="Long M."/>
            <person name="Low L."/>
            <person name="Lozovsky E."/>
            <person name="Lu J."/>
            <person name="Luo M."/>
            <person name="Machado C.A."/>
            <person name="Makalowski W."/>
            <person name="Marzo M."/>
            <person name="Matsuda M."/>
            <person name="Matzkin L."/>
            <person name="McAllister B."/>
            <person name="McBride C.S."/>
            <person name="McKernan B."/>
            <person name="McKernan K."/>
            <person name="Mendez-Lago M."/>
            <person name="Minx P."/>
            <person name="Mollenhauer M.U."/>
            <person name="Montooth K."/>
            <person name="Mount S.M."/>
            <person name="Mu X."/>
            <person name="Myers E."/>
            <person name="Negre B."/>
            <person name="Newfeld S."/>
            <person name="Nielsen R."/>
            <person name="Noor M.A."/>
            <person name="O'Grady P."/>
            <person name="Pachter L."/>
            <person name="Papaceit M."/>
            <person name="Parisi M.J."/>
            <person name="Parisi M."/>
            <person name="Parts L."/>
            <person name="Pedersen J.S."/>
            <person name="Pesole G."/>
            <person name="Phillippy A.M."/>
            <person name="Ponting C.P."/>
            <person name="Pop M."/>
            <person name="Porcelli D."/>
            <person name="Powell J.R."/>
            <person name="Prohaska S."/>
            <person name="Pruitt K."/>
            <person name="Puig M."/>
            <person name="Quesneville H."/>
            <person name="Ram K.R."/>
            <person name="Rand D."/>
            <person name="Rasmussen M.D."/>
            <person name="Reed L.K."/>
            <person name="Reenan R."/>
            <person name="Reily A."/>
            <person name="Remington K.A."/>
            <person name="Rieger T.T."/>
            <person name="Ritchie M.G."/>
            <person name="Robin C."/>
            <person name="Rogers Y.H."/>
            <person name="Rohde C."/>
            <person name="Rozas J."/>
            <person name="Rubenfield M.J."/>
            <person name="Ruiz A."/>
            <person name="Russo S."/>
            <person name="Salzberg S.L."/>
            <person name="Sanchez-Gracia A."/>
            <person name="Saranga D.J."/>
            <person name="Sato H."/>
            <person name="Schaeffer S.W."/>
            <person name="Schatz M.C."/>
            <person name="Schlenke T."/>
            <person name="Schwartz R."/>
            <person name="Segarra C."/>
            <person name="Singh R.S."/>
            <person name="Sirot L."/>
            <person name="Sirota M."/>
            <person name="Sisneros N.B."/>
            <person name="Smith C.D."/>
            <person name="Smith T.F."/>
            <person name="Spieth J."/>
            <person name="Stage D.E."/>
            <person name="Stark A."/>
            <person name="Stephan W."/>
            <person name="Strausberg R.L."/>
            <person name="Strempel S."/>
            <person name="Sturgill D."/>
            <person name="Sutton G."/>
            <person name="Sutton G.G."/>
            <person name="Tao W."/>
            <person name="Teichmann S."/>
            <person name="Tobari Y.N."/>
            <person name="Tomimura Y."/>
            <person name="Tsolas J.M."/>
            <person name="Valente V.L."/>
            <person name="Venter E."/>
            <person name="Venter J.C."/>
            <person name="Vicario S."/>
            <person name="Vieira F.G."/>
            <person name="Vilella A.J."/>
            <person name="Villasante A."/>
            <person name="Walenz B."/>
            <person name="Wang J."/>
            <person name="Wasserman M."/>
            <person name="Watts T."/>
            <person name="Wilson D."/>
            <person name="Wilson R.K."/>
            <person name="Wing R.A."/>
            <person name="Wolfner M.F."/>
            <person name="Wong A."/>
            <person name="Wong G.K."/>
            <person name="Wu C.I."/>
            <person name="Wu G."/>
            <person name="Yamamoto D."/>
            <person name="Yang H.P."/>
            <person name="Yang S.P."/>
            <person name="Yorke J.A."/>
            <person name="Yoshida K."/>
            <person name="Zdobnov E."/>
            <person name="Zhang P."/>
            <person name="Zhang Y."/>
            <person name="Zimin A.V."/>
            <person name="Baldwin J."/>
            <person name="Abdouelleil A."/>
            <person name="Abdulkadir J."/>
            <person name="Abebe A."/>
            <person name="Abera B."/>
            <person name="Abreu J."/>
            <person name="Acer S.C."/>
            <person name="Aftuck L."/>
            <person name="Alexander A."/>
            <person name="An P."/>
            <person name="Anderson E."/>
            <person name="Anderson S."/>
            <person name="Arachi H."/>
            <person name="Azer M."/>
            <person name="Bachantsang P."/>
            <person name="Barry A."/>
            <person name="Bayul T."/>
            <person name="Berlin A."/>
            <person name="Bessette D."/>
            <person name="Bloom T."/>
            <person name="Blye J."/>
            <person name="Boguslavskiy L."/>
            <person name="Bonnet C."/>
            <person name="Boukhgalter B."/>
            <person name="Bourzgui I."/>
            <person name="Brown A."/>
            <person name="Cahill P."/>
            <person name="Channer S."/>
            <person name="Cheshatsang Y."/>
            <person name="Chuda L."/>
            <person name="Citroen M."/>
            <person name="Collymore A."/>
            <person name="Cooke P."/>
            <person name="Costello M."/>
            <person name="D'Aco K."/>
            <person name="Daza R."/>
            <person name="De Haan G."/>
            <person name="DeGray S."/>
            <person name="DeMaso C."/>
            <person name="Dhargay N."/>
            <person name="Dooley K."/>
            <person name="Dooley E."/>
            <person name="Doricent M."/>
            <person name="Dorje P."/>
            <person name="Dorjee K."/>
            <person name="Dupes A."/>
            <person name="Elong R."/>
            <person name="Falk J."/>
            <person name="Farina A."/>
            <person name="Faro S."/>
            <person name="Ferguson D."/>
            <person name="Fisher S."/>
            <person name="Foley C.D."/>
            <person name="Franke A."/>
            <person name="Friedrich D."/>
            <person name="Gadbois L."/>
            <person name="Gearin G."/>
            <person name="Gearin C.R."/>
            <person name="Giannoukos G."/>
            <person name="Goode T."/>
            <person name="Graham J."/>
            <person name="Grandbois E."/>
            <person name="Grewal S."/>
            <person name="Gyaltsen K."/>
            <person name="Hafez N."/>
            <person name="Hagos B."/>
            <person name="Hall J."/>
            <person name="Henson C."/>
            <person name="Hollinger A."/>
            <person name="Honan T."/>
            <person name="Huard M.D."/>
            <person name="Hughes L."/>
            <person name="Hurhula B."/>
            <person name="Husby M.E."/>
            <person name="Kamat A."/>
            <person name="Kanga B."/>
            <person name="Kashin S."/>
            <person name="Khazanovich D."/>
            <person name="Kisner P."/>
            <person name="Lance K."/>
            <person name="Lara M."/>
            <person name="Lee W."/>
            <person name="Lennon N."/>
            <person name="Letendre F."/>
            <person name="LeVine R."/>
            <person name="Lipovsky A."/>
            <person name="Liu X."/>
            <person name="Liu J."/>
            <person name="Liu S."/>
            <person name="Lokyitsang T."/>
            <person name="Lokyitsang Y."/>
            <person name="Lubonja R."/>
            <person name="Lui A."/>
            <person name="MacDonald P."/>
            <person name="Magnisalis V."/>
            <person name="Maru K."/>
            <person name="Matthews C."/>
            <person name="McCusker W."/>
            <person name="McDonough S."/>
            <person name="Mehta T."/>
            <person name="Meldrim J."/>
            <person name="Meneus L."/>
            <person name="Mihai O."/>
            <person name="Mihalev A."/>
            <person name="Mihova T."/>
            <person name="Mittelman R."/>
            <person name="Mlenga V."/>
            <person name="Montmayeur A."/>
            <person name="Mulrain L."/>
            <person name="Navidi A."/>
            <person name="Naylor J."/>
            <person name="Negash T."/>
            <person name="Nguyen T."/>
            <person name="Nguyen N."/>
            <person name="Nicol R."/>
            <person name="Norbu C."/>
            <person name="Norbu N."/>
            <person name="Novod N."/>
            <person name="O'Neill B."/>
            <person name="Osman S."/>
            <person name="Markiewicz E."/>
            <person name="Oyono O.L."/>
            <person name="Patti C."/>
            <person name="Phunkhang P."/>
            <person name="Pierre F."/>
            <person name="Priest M."/>
            <person name="Raghuraman S."/>
            <person name="Rege F."/>
            <person name="Reyes R."/>
            <person name="Rise C."/>
            <person name="Rogov P."/>
            <person name="Ross K."/>
            <person name="Ryan E."/>
            <person name="Settipalli S."/>
            <person name="Shea T."/>
            <person name="Sherpa N."/>
            <person name="Shi L."/>
            <person name="Shih D."/>
            <person name="Sparrow T."/>
            <person name="Spaulding J."/>
            <person name="Stalker J."/>
            <person name="Stange-Thomann N."/>
            <person name="Stavropoulos S."/>
            <person name="Stone C."/>
            <person name="Strader C."/>
            <person name="Tesfaye S."/>
            <person name="Thomson T."/>
            <person name="Thoulutsang Y."/>
            <person name="Thoulutsang D."/>
            <person name="Topham K."/>
            <person name="Topping I."/>
            <person name="Tsamla T."/>
            <person name="Vassiliev H."/>
            <person name="Vo A."/>
            <person name="Wangchuk T."/>
            <person name="Wangdi T."/>
            <person name="Weiand M."/>
            <person name="Wilkinson J."/>
            <person name="Wilson A."/>
            <person name="Yadav S."/>
            <person name="Young G."/>
            <person name="Yu Q."/>
            <person name="Zembek L."/>
            <person name="Zhong D."/>
            <person name="Zimmer A."/>
            <person name="Zwirko Z."/>
            <person name="Jaffe D.B."/>
            <person name="Alvarez P."/>
            <person name="Brockman W."/>
            <person name="Butler J."/>
            <person name="Chin C."/>
            <person name="Gnerre S."/>
            <person name="Grabherr M."/>
            <person name="Kleber M."/>
            <person name="Mauceli E."/>
            <person name="MacCallum I."/>
        </authorList>
    </citation>
    <scope>NUCLEOTIDE SEQUENCE [LARGE SCALE GENOMIC DNA]</scope>
    <source>
        <strain evidence="2">Rob3c / Tucson 14021-0248.25</strain>
    </source>
</reference>
<dbReference type="EMBL" id="CH480836">
    <property type="protein sequence ID" value="EDW48975.1"/>
    <property type="molecule type" value="Genomic_DNA"/>
</dbReference>
<sequence length="91" mass="10516">MLLLLLTHFKPTSRQMQLLTIAPAQSFPIAAALFGAVWASEPDRTINCGRWQSENNGKQLLQCQRLRSRRKVTVEQAIKNGFTRRKRHTKR</sequence>
<keyword evidence="2" id="KW-1185">Reference proteome</keyword>
<name>B4IGM5_DROSE</name>
<dbReference type="HOGENOM" id="CLU_188613_0_0_1"/>
<evidence type="ECO:0000313" key="2">
    <source>
        <dbReference type="Proteomes" id="UP000001292"/>
    </source>
</evidence>
<protein>
    <submittedName>
        <fullName evidence="1">GM19453</fullName>
    </submittedName>
</protein>
<proteinExistence type="predicted"/>